<accession>A0ABW6C0W5</accession>
<keyword evidence="4" id="KW-0347">Helicase</keyword>
<comment type="caution">
    <text evidence="4">The sequence shown here is derived from an EMBL/GenBank/DDBJ whole genome shotgun (WGS) entry which is preliminary data.</text>
</comment>
<dbReference type="SUPFAM" id="SSF52540">
    <property type="entry name" value="P-loop containing nucleoside triphosphate hydrolases"/>
    <property type="match status" value="2"/>
</dbReference>
<dbReference type="InterPro" id="IPR013663">
    <property type="entry name" value="Helicase_SWF/SNF/SWI_bac"/>
</dbReference>
<dbReference type="PROSITE" id="PS51192">
    <property type="entry name" value="HELICASE_ATP_BIND_1"/>
    <property type="match status" value="1"/>
</dbReference>
<dbReference type="InterPro" id="IPR001650">
    <property type="entry name" value="Helicase_C-like"/>
</dbReference>
<dbReference type="Proteomes" id="UP001597641">
    <property type="component" value="Unassembled WGS sequence"/>
</dbReference>
<dbReference type="CDD" id="cd18793">
    <property type="entry name" value="SF2_C_SNF"/>
    <property type="match status" value="1"/>
</dbReference>
<dbReference type="SMART" id="SM00490">
    <property type="entry name" value="HELICc"/>
    <property type="match status" value="1"/>
</dbReference>
<evidence type="ECO:0000259" key="3">
    <source>
        <dbReference type="PROSITE" id="PS51194"/>
    </source>
</evidence>
<dbReference type="InterPro" id="IPR027417">
    <property type="entry name" value="P-loop_NTPase"/>
</dbReference>
<dbReference type="Gene3D" id="3.40.50.10810">
    <property type="entry name" value="Tandem AAA-ATPase domain"/>
    <property type="match status" value="1"/>
</dbReference>
<feature type="domain" description="Helicase C-terminal" evidence="3">
    <location>
        <begin position="808"/>
        <end position="966"/>
    </location>
</feature>
<dbReference type="Gene3D" id="3.40.50.300">
    <property type="entry name" value="P-loop containing nucleotide triphosphate hydrolases"/>
    <property type="match status" value="1"/>
</dbReference>
<keyword evidence="4" id="KW-0547">Nucleotide-binding</keyword>
<evidence type="ECO:0000256" key="1">
    <source>
        <dbReference type="ARBA" id="ARBA00022801"/>
    </source>
</evidence>
<evidence type="ECO:0000313" key="4">
    <source>
        <dbReference type="EMBL" id="MFD3001938.1"/>
    </source>
</evidence>
<keyword evidence="5" id="KW-1185">Reference proteome</keyword>
<keyword evidence="4" id="KW-0067">ATP-binding</keyword>
<feature type="domain" description="Helicase ATP-binding" evidence="2">
    <location>
        <begin position="526"/>
        <end position="685"/>
    </location>
</feature>
<dbReference type="EC" id="3.6.4.-" evidence="4"/>
<reference evidence="5" key="1">
    <citation type="journal article" date="2019" name="Int. J. Syst. Evol. Microbiol.">
        <title>The Global Catalogue of Microorganisms (GCM) 10K type strain sequencing project: providing services to taxonomists for standard genome sequencing and annotation.</title>
        <authorList>
            <consortium name="The Broad Institute Genomics Platform"/>
            <consortium name="The Broad Institute Genome Sequencing Center for Infectious Disease"/>
            <person name="Wu L."/>
            <person name="Ma J."/>
        </authorList>
    </citation>
    <scope>NUCLEOTIDE SEQUENCE [LARGE SCALE GENOMIC DNA]</scope>
    <source>
        <strain evidence="5">KCTC 23984</strain>
    </source>
</reference>
<dbReference type="SMART" id="SM00487">
    <property type="entry name" value="DEXDc"/>
    <property type="match status" value="1"/>
</dbReference>
<gene>
    <name evidence="4" type="ORF">ACFS7Z_16310</name>
</gene>
<dbReference type="PANTHER" id="PTHR10799">
    <property type="entry name" value="SNF2/RAD54 HELICASE FAMILY"/>
    <property type="match status" value="1"/>
</dbReference>
<dbReference type="InterPro" id="IPR014001">
    <property type="entry name" value="Helicase_ATP-bd"/>
</dbReference>
<proteinExistence type="predicted"/>
<dbReference type="RefSeq" id="WP_377486750.1">
    <property type="nucleotide sequence ID" value="NZ_JBHUOX010000012.1"/>
</dbReference>
<organism evidence="4 5">
    <name type="scientific">Pontibacter toksunensis</name>
    <dbReference type="NCBI Taxonomy" id="1332631"/>
    <lineage>
        <taxon>Bacteria</taxon>
        <taxon>Pseudomonadati</taxon>
        <taxon>Bacteroidota</taxon>
        <taxon>Cytophagia</taxon>
        <taxon>Cytophagales</taxon>
        <taxon>Hymenobacteraceae</taxon>
        <taxon>Pontibacter</taxon>
    </lineage>
</organism>
<dbReference type="Pfam" id="PF08455">
    <property type="entry name" value="SNF2_assoc"/>
    <property type="match status" value="1"/>
</dbReference>
<name>A0ABW6C0W5_9BACT</name>
<dbReference type="Pfam" id="PF00176">
    <property type="entry name" value="SNF2-rel_dom"/>
    <property type="match status" value="1"/>
</dbReference>
<dbReference type="InterPro" id="IPR000330">
    <property type="entry name" value="SNF2_N"/>
</dbReference>
<protein>
    <submittedName>
        <fullName evidence="4">DEAD/DEAH box helicase</fullName>
        <ecNumber evidence="4">3.6.4.-</ecNumber>
    </submittedName>
</protein>
<dbReference type="EMBL" id="JBHUOX010000012">
    <property type="protein sequence ID" value="MFD3001938.1"/>
    <property type="molecule type" value="Genomic_DNA"/>
</dbReference>
<evidence type="ECO:0000259" key="2">
    <source>
        <dbReference type="PROSITE" id="PS51192"/>
    </source>
</evidence>
<dbReference type="InterPro" id="IPR038718">
    <property type="entry name" value="SNF2-like_sf"/>
</dbReference>
<dbReference type="PROSITE" id="PS51194">
    <property type="entry name" value="HELICASE_CTER"/>
    <property type="match status" value="1"/>
</dbReference>
<evidence type="ECO:0000313" key="5">
    <source>
        <dbReference type="Proteomes" id="UP001597641"/>
    </source>
</evidence>
<keyword evidence="1 4" id="KW-0378">Hydrolase</keyword>
<dbReference type="InterPro" id="IPR049730">
    <property type="entry name" value="SNF2/RAD54-like_C"/>
</dbReference>
<dbReference type="GO" id="GO:0004386">
    <property type="term" value="F:helicase activity"/>
    <property type="evidence" value="ECO:0007669"/>
    <property type="project" value="UniProtKB-KW"/>
</dbReference>
<dbReference type="Pfam" id="PF00271">
    <property type="entry name" value="Helicase_C"/>
    <property type="match status" value="1"/>
</dbReference>
<dbReference type="GO" id="GO:0016787">
    <property type="term" value="F:hydrolase activity"/>
    <property type="evidence" value="ECO:0007669"/>
    <property type="project" value="UniProtKB-KW"/>
</dbReference>
<sequence length="973" mass="110675">MEEQKQIYEPFVAAKTHEEAYACSANVSKERTAPLPANTMRIIVIGKHRYYNLFTAQLAECRFSSTGELRSPLTILQTLDLVWQTQQPEELKFYAAVSKLQTFYEASGTDLQVLQALVRNPFRYAYYLHDAAITEKITPRSIFPVQVSQPKINCSIRVDLQDGLYTVSSDLFISGAYFPLSRITTRFDYFLVVEDNWYFCVNPNLLQTIAYFKRHGNGITLPHASFMEFRSDVLAEMEKHVPVDHTYLEPATPAQYVAGGFDQTPEKLIYLSGVEQYVRLNPVMKYGEVEIPVLTRRQILAEDKSGRLFGVARDAEAEDAFTALLLKQHPDFEEQLESPLLYFYLHRHRFLEEDWFLDAFEAWRSQGITVLGFNELKGNRLNQHKASVSVQVSSGVNWFNAKVAVRFGRSKASLKQLQKAVKNRSKYVQLDDGTMGIMPEEWLERLERYFQAGRVADEKTLHIPKVSFASLSEFYEAHMLADDVKKEISQYASQLSDVASIRQVPAPAGLFTELRPYQQLGLGWLLFLDGLNFGGCLADDMGLGKSVQVIAFMLHLKEKFGQSTHLLVVPTSLLHNWAAELQKFAPSLKLLTLHGSDREKTTDSFAGYDVVMTTYGTLVSDIAYLREFMFSYVFLDESQNIKNPASQRYKAACLLQSRNRIAISGTPLENRTFDIYAQLSFACPGLLGTKQFFRNTYAIPIDKFKNKWSAAALQQKISPFILRRTKKEVASELPEKTEVVLYCDMEPEQRNVYDAYEKEFREYVSASGEDEVSGNAMHVLRGITRLRQICNSPLLIGESVPLAASSAKIRVLLDQVRTISRQHKVLVFSQFVTMLDLIKKELVKEGIKHAYLTGGTRDRGEVVRKFQEDEQTRVFLVSLKAGGTGLNLTAADYVFLVDPWWNPAVENQAIDRCYRIGQKKNVIAVRLICPDTVEEKIMLLQQSKAKLATDLISANEPVFKTLKKQDLLRLTTP</sequence>